<dbReference type="AlphaFoldDB" id="A0AAU8MJY9"/>
<proteinExistence type="predicted"/>
<name>A0AAU8MJY9_9RICK</name>
<dbReference type="EMBL" id="CP159923">
    <property type="protein sequence ID" value="XCO72800.1"/>
    <property type="molecule type" value="Genomic_DNA"/>
</dbReference>
<gene>
    <name evidence="2" type="ORF">ABS251_01505</name>
</gene>
<feature type="region of interest" description="Disordered" evidence="1">
    <location>
        <begin position="64"/>
        <end position="94"/>
    </location>
</feature>
<evidence type="ECO:0000313" key="2">
    <source>
        <dbReference type="EMBL" id="XCO72800.1"/>
    </source>
</evidence>
<sequence length="94" mass="10647">MESVMKEVQIEERYHSLTVPGDMYHLQPEVIAARRANRIETFSKRHQMDYGSILRGQDIQLKDDVSSLEDASSEAAISPPSTPNHKQNRRGPGI</sequence>
<reference evidence="2" key="1">
    <citation type="submission" date="2024-06" db="EMBL/GenBank/DDBJ databases">
        <authorList>
            <person name="Al-Khalidi N."/>
            <person name="Al-Zurfi S.M."/>
            <person name="Lahuf A."/>
        </authorList>
    </citation>
    <scope>NUCLEOTIDE SEQUENCE</scope>
    <source>
        <strain evidence="2">Karbala-1</strain>
    </source>
</reference>
<accession>A0AAU8MJY9</accession>
<protein>
    <submittedName>
        <fullName evidence="2">Uncharacterized protein</fullName>
    </submittedName>
</protein>
<evidence type="ECO:0000256" key="1">
    <source>
        <dbReference type="SAM" id="MobiDB-lite"/>
    </source>
</evidence>
<organism evidence="2">
    <name type="scientific">Wolbachia endosymbiont of Ephestia elutella</name>
    <dbReference type="NCBI Taxonomy" id="3231696"/>
    <lineage>
        <taxon>Bacteria</taxon>
        <taxon>Pseudomonadati</taxon>
        <taxon>Pseudomonadota</taxon>
        <taxon>Alphaproteobacteria</taxon>
        <taxon>Rickettsiales</taxon>
        <taxon>Anaplasmataceae</taxon>
        <taxon>Wolbachieae</taxon>
        <taxon>Wolbachia</taxon>
    </lineage>
</organism>